<dbReference type="AlphaFoldDB" id="A0A3B1DME9"/>
<dbReference type="PANTHER" id="PTHR22683:SF41">
    <property type="entry name" value="DNA TRANSLOCASE FTSK"/>
    <property type="match status" value="1"/>
</dbReference>
<reference evidence="4" key="1">
    <citation type="submission" date="2018-06" db="EMBL/GenBank/DDBJ databases">
        <authorList>
            <person name="Zhirakovskaya E."/>
        </authorList>
    </citation>
    <scope>NUCLEOTIDE SEQUENCE</scope>
</reference>
<dbReference type="GO" id="GO:0005524">
    <property type="term" value="F:ATP binding"/>
    <property type="evidence" value="ECO:0007669"/>
    <property type="project" value="UniProtKB-KW"/>
</dbReference>
<gene>
    <name evidence="4" type="ORF">MNBD_PLANCTO03-1604</name>
</gene>
<dbReference type="PANTHER" id="PTHR22683">
    <property type="entry name" value="SPORULATION PROTEIN RELATED"/>
    <property type="match status" value="1"/>
</dbReference>
<evidence type="ECO:0000313" key="4">
    <source>
        <dbReference type="EMBL" id="VAX37983.1"/>
    </source>
</evidence>
<feature type="non-terminal residue" evidence="4">
    <location>
        <position position="1"/>
    </location>
</feature>
<dbReference type="Gene3D" id="3.40.50.300">
    <property type="entry name" value="P-loop containing nucleotide triphosphate hydrolases"/>
    <property type="match status" value="3"/>
</dbReference>
<evidence type="ECO:0000256" key="1">
    <source>
        <dbReference type="ARBA" id="ARBA00022741"/>
    </source>
</evidence>
<dbReference type="InterPro" id="IPR027417">
    <property type="entry name" value="P-loop_NTPase"/>
</dbReference>
<dbReference type="InterPro" id="IPR050206">
    <property type="entry name" value="FtsK/SpoIIIE/SftA"/>
</dbReference>
<sequence>KAEATEAREALETEHAELLALLERDSQHALDELAARDAHDRAEAERKVGEYRDHARATYAEETTAADRAKAETMRAAEAAHTFATTQAAAAWTTHMEQLRGQLAEIAEYATHACPAWSQRLDGSWSFDRQLPPATRLGQVDVAFVDLASGPAPADPVLCSLAPESLSLPIMLDVANRGSLLIECDPLGRDDAIRLVQTILLRLLIATPPGRAKLTIFDPIGRGRSFAGLMRLADFDDSLVGSRIWTESRHMEARLTDLTEHIENVIQKYLRDDYASIDEYNRVAGEIAEPYRYLVIADFPANFTEDAAARLASIIDAGARCGVFVIMLADPAGKLPPEVDLRELRARAIVLQGQPGNSFRLASPILKDLTFTPDPAPSEAESAALLTRVGEEAQNADRVEVSYRVVEPPAESIWSRSCADELRIPIGRAGATKAQELRLGRGTSQHVLIAGKTGSGKSTLLHILTTAAMLWHAPSEVEFYLVDFKKGVEFKPYASGDLPHIRAVAIESDREFGLSILQRLDTELRRRGDLYREHGVQSLAQFRERFPDEPMPRSILIIDEFQEFFVEDDRVAQDASLLLDRLVRQGRAFGIHVLLASQTLSGAYSLARSTVGQMAVRIALKCSETDSYLILSEDNAAARLLSRPGEAIYNDANGLVEGNNPFQVAWLSDEERDGVLRRLETLAARHRVSFEEPVFFEGNAAADLARNRQLRRHTREGARPVAPRAALGDPVSIKDPTSAIMRRRGGANLLIVGQRAETAAAMLASSVISLAVQHDHAGPRAARFLVVDGTPEDDPLAGRLHEAVGPLPHDIRPVSWRDAPVAVAEAHTEMLAREEANRTDGPAIYLVLQGLHWLRSLRRKEDDFSFSLDKEASGPAPDEQLKALLIDGPRLGIFVLAWCDTVGSLTRALDRPAIAEFGNRVLMQMSANDSSMLIEATSAARLGLHRAIFFDEERGAEEKFRPYALPDRSFVESLASDMTTPHE</sequence>
<dbReference type="EMBL" id="UOGK01000124">
    <property type="protein sequence ID" value="VAX37983.1"/>
    <property type="molecule type" value="Genomic_DNA"/>
</dbReference>
<evidence type="ECO:0000259" key="3">
    <source>
        <dbReference type="PROSITE" id="PS50901"/>
    </source>
</evidence>
<feature type="domain" description="FtsK" evidence="3">
    <location>
        <begin position="434"/>
        <end position="629"/>
    </location>
</feature>
<dbReference type="SUPFAM" id="SSF52540">
    <property type="entry name" value="P-loop containing nucleoside triphosphate hydrolases"/>
    <property type="match status" value="1"/>
</dbReference>
<evidence type="ECO:0000256" key="2">
    <source>
        <dbReference type="ARBA" id="ARBA00022840"/>
    </source>
</evidence>
<dbReference type="PROSITE" id="PS50901">
    <property type="entry name" value="FTSK"/>
    <property type="match status" value="1"/>
</dbReference>
<protein>
    <submittedName>
        <fullName evidence="4">DNA translocase FtsK</fullName>
    </submittedName>
</protein>
<dbReference type="GO" id="GO:0003677">
    <property type="term" value="F:DNA binding"/>
    <property type="evidence" value="ECO:0007669"/>
    <property type="project" value="InterPro"/>
</dbReference>
<keyword evidence="1" id="KW-0547">Nucleotide-binding</keyword>
<dbReference type="Pfam" id="PF01580">
    <property type="entry name" value="FtsK_SpoIIIE"/>
    <property type="match status" value="1"/>
</dbReference>
<proteinExistence type="predicted"/>
<keyword evidence="2" id="KW-0067">ATP-binding</keyword>
<dbReference type="InterPro" id="IPR003593">
    <property type="entry name" value="AAA+_ATPase"/>
</dbReference>
<accession>A0A3B1DME9</accession>
<dbReference type="InterPro" id="IPR002543">
    <property type="entry name" value="FtsK_dom"/>
</dbReference>
<dbReference type="SMART" id="SM00382">
    <property type="entry name" value="AAA"/>
    <property type="match status" value="1"/>
</dbReference>
<organism evidence="4">
    <name type="scientific">hydrothermal vent metagenome</name>
    <dbReference type="NCBI Taxonomy" id="652676"/>
    <lineage>
        <taxon>unclassified sequences</taxon>
        <taxon>metagenomes</taxon>
        <taxon>ecological metagenomes</taxon>
    </lineage>
</organism>
<name>A0A3B1DME9_9ZZZZ</name>